<evidence type="ECO:0000256" key="5">
    <source>
        <dbReference type="ARBA" id="ARBA00023204"/>
    </source>
</evidence>
<evidence type="ECO:0000256" key="8">
    <source>
        <dbReference type="SAM" id="MobiDB-lite"/>
    </source>
</evidence>
<name>A0AAV8V231_9RHOD</name>
<dbReference type="InterPro" id="IPR014854">
    <property type="entry name" value="Nse4_C"/>
</dbReference>
<dbReference type="PANTHER" id="PTHR16140">
    <property type="entry name" value="NON-STRUCTURAL MAINTENANCE OF CHROMOSOMES ELEMENT 4"/>
    <property type="match status" value="1"/>
</dbReference>
<evidence type="ECO:0000313" key="11">
    <source>
        <dbReference type="Proteomes" id="UP001157974"/>
    </source>
</evidence>
<sequence length="292" mass="33278">MDAESQLEKELKDKHTTVALREHLESVKGSRDEVADPSKRRLDHFFDENDQLHDKSNLIVHQNLVAQSFLELSQAAKIQSRRLQTSLKNFSGALFIEQLNKRQTTAGENQLVEEEEAMPSNAVFDFESLGAAVSKYYRIAPSIDFMYGLQELRRKERQVKRTVRNKDRSGKLSKPEEVTQGDSGEKTVADKRIETMDSTLRKEKEVSLYDIAVDQGSFSKSVENLFYFSFLVKDGRARVAADKIGYQATSIDPAERARQSTGEESRQVILRFDYNRWVTAKNSASQSTQTVL</sequence>
<reference evidence="10 11" key="1">
    <citation type="journal article" date="2023" name="Nat. Commun.">
        <title>Origin of minicircular mitochondrial genomes in red algae.</title>
        <authorList>
            <person name="Lee Y."/>
            <person name="Cho C.H."/>
            <person name="Lee Y.M."/>
            <person name="Park S.I."/>
            <person name="Yang J.H."/>
            <person name="West J.A."/>
            <person name="Bhattacharya D."/>
            <person name="Yoon H.S."/>
        </authorList>
    </citation>
    <scope>NUCLEOTIDE SEQUENCE [LARGE SCALE GENOMIC DNA]</scope>
    <source>
        <strain evidence="10 11">CCMP1338</strain>
        <tissue evidence="10">Whole cell</tissue>
    </source>
</reference>
<accession>A0AAV8V231</accession>
<comment type="caution">
    <text evidence="10">The sequence shown here is derived from an EMBL/GenBank/DDBJ whole genome shotgun (WGS) entry which is preliminary data.</text>
</comment>
<dbReference type="GO" id="GO:0005634">
    <property type="term" value="C:nucleus"/>
    <property type="evidence" value="ECO:0007669"/>
    <property type="project" value="UniProtKB-SubCell"/>
</dbReference>
<proteinExistence type="inferred from homology"/>
<dbReference type="PANTHER" id="PTHR16140:SF0">
    <property type="entry name" value="NON-STRUCTURAL MAINTENANCE OF CHROMOSOMES ELEMENT 4"/>
    <property type="match status" value="1"/>
</dbReference>
<dbReference type="AlphaFoldDB" id="A0AAV8V231"/>
<evidence type="ECO:0000256" key="2">
    <source>
        <dbReference type="ARBA" id="ARBA00008997"/>
    </source>
</evidence>
<evidence type="ECO:0000256" key="6">
    <source>
        <dbReference type="ARBA" id="ARBA00023242"/>
    </source>
</evidence>
<keyword evidence="5 7" id="KW-0234">DNA repair</keyword>
<feature type="region of interest" description="Disordered" evidence="8">
    <location>
        <begin position="158"/>
        <end position="186"/>
    </location>
</feature>
<feature type="domain" description="Non-structural maintenance of chromosome element 4 C-terminal" evidence="9">
    <location>
        <begin position="206"/>
        <end position="283"/>
    </location>
</feature>
<dbReference type="GO" id="GO:0006310">
    <property type="term" value="P:DNA recombination"/>
    <property type="evidence" value="ECO:0007669"/>
    <property type="project" value="UniProtKB-UniRule"/>
</dbReference>
<keyword evidence="3 7" id="KW-0227">DNA damage</keyword>
<dbReference type="GO" id="GO:0030915">
    <property type="term" value="C:Smc5-Smc6 complex"/>
    <property type="evidence" value="ECO:0007669"/>
    <property type="project" value="UniProtKB-UniRule"/>
</dbReference>
<keyword evidence="6 7" id="KW-0539">Nucleus</keyword>
<comment type="function">
    <text evidence="7">Component of the SMC5-SMC6 complex, that promotes sister chromatid alignment after DNA damage and facilitates double-stranded DNA breaks (DSBs) repair via homologous recombination between sister chromatids.</text>
</comment>
<dbReference type="Proteomes" id="UP001157974">
    <property type="component" value="Unassembled WGS sequence"/>
</dbReference>
<organism evidence="10 11">
    <name type="scientific">Rhodosorus marinus</name>
    <dbReference type="NCBI Taxonomy" id="101924"/>
    <lineage>
        <taxon>Eukaryota</taxon>
        <taxon>Rhodophyta</taxon>
        <taxon>Stylonematophyceae</taxon>
        <taxon>Stylonematales</taxon>
        <taxon>Stylonemataceae</taxon>
        <taxon>Rhodosorus</taxon>
    </lineage>
</organism>
<evidence type="ECO:0000259" key="9">
    <source>
        <dbReference type="Pfam" id="PF08743"/>
    </source>
</evidence>
<evidence type="ECO:0000256" key="3">
    <source>
        <dbReference type="ARBA" id="ARBA00022763"/>
    </source>
</evidence>
<comment type="subcellular location">
    <subcellularLocation>
        <location evidence="1 7">Nucleus</location>
    </subcellularLocation>
</comment>
<dbReference type="GO" id="GO:0006281">
    <property type="term" value="P:DNA repair"/>
    <property type="evidence" value="ECO:0007669"/>
    <property type="project" value="UniProtKB-UniRule"/>
</dbReference>
<protein>
    <recommendedName>
        <fullName evidence="7">Non-structural maintenance of chromosomes element 4</fullName>
    </recommendedName>
</protein>
<evidence type="ECO:0000256" key="4">
    <source>
        <dbReference type="ARBA" id="ARBA00023172"/>
    </source>
</evidence>
<gene>
    <name evidence="10" type="ORF">NDN08_005479</name>
</gene>
<evidence type="ECO:0000256" key="7">
    <source>
        <dbReference type="RuleBase" id="RU365071"/>
    </source>
</evidence>
<evidence type="ECO:0000313" key="10">
    <source>
        <dbReference type="EMBL" id="KAJ8908774.1"/>
    </source>
</evidence>
<dbReference type="EMBL" id="JAMWBK010000001">
    <property type="protein sequence ID" value="KAJ8908774.1"/>
    <property type="molecule type" value="Genomic_DNA"/>
</dbReference>
<comment type="similarity">
    <text evidence="2 7">Belongs to the NSE4 family.</text>
</comment>
<feature type="compositionally biased region" description="Basic and acidic residues" evidence="8">
    <location>
        <begin position="164"/>
        <end position="186"/>
    </location>
</feature>
<dbReference type="Pfam" id="PF08743">
    <property type="entry name" value="Nse4_C"/>
    <property type="match status" value="1"/>
</dbReference>
<evidence type="ECO:0000256" key="1">
    <source>
        <dbReference type="ARBA" id="ARBA00004123"/>
    </source>
</evidence>
<keyword evidence="11" id="KW-1185">Reference proteome</keyword>
<dbReference type="InterPro" id="IPR027786">
    <property type="entry name" value="Nse4/EID"/>
</dbReference>
<comment type="subunit">
    <text evidence="7">Component of the SMC5-SMC6 complex.</text>
</comment>
<keyword evidence="4 7" id="KW-0233">DNA recombination</keyword>